<evidence type="ECO:0000313" key="3">
    <source>
        <dbReference type="Proteomes" id="UP000823775"/>
    </source>
</evidence>
<evidence type="ECO:0000259" key="1">
    <source>
        <dbReference type="PROSITE" id="PS50076"/>
    </source>
</evidence>
<dbReference type="SMART" id="SM00271">
    <property type="entry name" value="DnaJ"/>
    <property type="match status" value="1"/>
</dbReference>
<dbReference type="InterPro" id="IPR050817">
    <property type="entry name" value="DjlA_DnaK_co-chaperone"/>
</dbReference>
<feature type="domain" description="J" evidence="1">
    <location>
        <begin position="56"/>
        <end position="129"/>
    </location>
</feature>
<evidence type="ECO:0000313" key="2">
    <source>
        <dbReference type="EMBL" id="MCD9560557.1"/>
    </source>
</evidence>
<name>A0ABS8UNT3_DATST</name>
<dbReference type="PROSITE" id="PS50076">
    <property type="entry name" value="DNAJ_2"/>
    <property type="match status" value="1"/>
</dbReference>
<dbReference type="PANTHER" id="PTHR24074">
    <property type="entry name" value="CO-CHAPERONE PROTEIN DJLA"/>
    <property type="match status" value="1"/>
</dbReference>
<dbReference type="Pfam" id="PF00226">
    <property type="entry name" value="DnaJ"/>
    <property type="match status" value="1"/>
</dbReference>
<gene>
    <name evidence="2" type="ORF">HAX54_019256</name>
</gene>
<dbReference type="CDD" id="cd06257">
    <property type="entry name" value="DnaJ"/>
    <property type="match status" value="1"/>
</dbReference>
<organism evidence="2 3">
    <name type="scientific">Datura stramonium</name>
    <name type="common">Jimsonweed</name>
    <name type="synonym">Common thornapple</name>
    <dbReference type="NCBI Taxonomy" id="4076"/>
    <lineage>
        <taxon>Eukaryota</taxon>
        <taxon>Viridiplantae</taxon>
        <taxon>Streptophyta</taxon>
        <taxon>Embryophyta</taxon>
        <taxon>Tracheophyta</taxon>
        <taxon>Spermatophyta</taxon>
        <taxon>Magnoliopsida</taxon>
        <taxon>eudicotyledons</taxon>
        <taxon>Gunneridae</taxon>
        <taxon>Pentapetalae</taxon>
        <taxon>asterids</taxon>
        <taxon>lamiids</taxon>
        <taxon>Solanales</taxon>
        <taxon>Solanaceae</taxon>
        <taxon>Solanoideae</taxon>
        <taxon>Datureae</taxon>
        <taxon>Datura</taxon>
    </lineage>
</organism>
<reference evidence="2 3" key="1">
    <citation type="journal article" date="2021" name="BMC Genomics">
        <title>Datura genome reveals duplications of psychoactive alkaloid biosynthetic genes and high mutation rate following tissue culture.</title>
        <authorList>
            <person name="Rajewski A."/>
            <person name="Carter-House D."/>
            <person name="Stajich J."/>
            <person name="Litt A."/>
        </authorList>
    </citation>
    <scope>NUCLEOTIDE SEQUENCE [LARGE SCALE GENOMIC DNA]</scope>
    <source>
        <strain evidence="2">AR-01</strain>
    </source>
</reference>
<dbReference type="EMBL" id="JACEIK010002339">
    <property type="protein sequence ID" value="MCD9560557.1"/>
    <property type="molecule type" value="Genomic_DNA"/>
</dbReference>
<dbReference type="PRINTS" id="PR00625">
    <property type="entry name" value="JDOMAIN"/>
</dbReference>
<dbReference type="InterPro" id="IPR036869">
    <property type="entry name" value="J_dom_sf"/>
</dbReference>
<dbReference type="SUPFAM" id="SSF46565">
    <property type="entry name" value="Chaperone J-domain"/>
    <property type="match status" value="1"/>
</dbReference>
<proteinExistence type="predicted"/>
<sequence>MATAMGMVGSIGGCGAASASLFRLRNSGKKKTNNNKNNNKNGFRVSCVYSSSAVADPYKTLRIQRGASESEVRKAFRKLALQYHPDVCRGNNCDVQFHQINEAYDVVMNNLRGGTRVEMEMIEEYDDNDESMRGTNEADWDLWEEWMGWEGAGIRDYTSHINPYI</sequence>
<dbReference type="Gene3D" id="1.10.287.110">
    <property type="entry name" value="DnaJ domain"/>
    <property type="match status" value="1"/>
</dbReference>
<protein>
    <recommendedName>
        <fullName evidence="1">J domain-containing protein</fullName>
    </recommendedName>
</protein>
<dbReference type="InterPro" id="IPR001623">
    <property type="entry name" value="DnaJ_domain"/>
</dbReference>
<dbReference type="Proteomes" id="UP000823775">
    <property type="component" value="Unassembled WGS sequence"/>
</dbReference>
<comment type="caution">
    <text evidence="2">The sequence shown here is derived from an EMBL/GenBank/DDBJ whole genome shotgun (WGS) entry which is preliminary data.</text>
</comment>
<accession>A0ABS8UNT3</accession>
<keyword evidence="3" id="KW-1185">Reference proteome</keyword>